<proteinExistence type="predicted"/>
<feature type="transmembrane region" description="Helical" evidence="1">
    <location>
        <begin position="275"/>
        <end position="295"/>
    </location>
</feature>
<evidence type="ECO:0000313" key="2">
    <source>
        <dbReference type="EMBL" id="TFK35304.1"/>
    </source>
</evidence>
<name>A0A5C3LQD6_9AGAR</name>
<organism evidence="2 3">
    <name type="scientific">Crucibulum laeve</name>
    <dbReference type="NCBI Taxonomy" id="68775"/>
    <lineage>
        <taxon>Eukaryota</taxon>
        <taxon>Fungi</taxon>
        <taxon>Dikarya</taxon>
        <taxon>Basidiomycota</taxon>
        <taxon>Agaricomycotina</taxon>
        <taxon>Agaricomycetes</taxon>
        <taxon>Agaricomycetidae</taxon>
        <taxon>Agaricales</taxon>
        <taxon>Agaricineae</taxon>
        <taxon>Nidulariaceae</taxon>
        <taxon>Crucibulum</taxon>
    </lineage>
</organism>
<feature type="transmembrane region" description="Helical" evidence="1">
    <location>
        <begin position="332"/>
        <end position="353"/>
    </location>
</feature>
<keyword evidence="1" id="KW-1133">Transmembrane helix</keyword>
<reference evidence="2 3" key="1">
    <citation type="journal article" date="2019" name="Nat. Ecol. Evol.">
        <title>Megaphylogeny resolves global patterns of mushroom evolution.</title>
        <authorList>
            <person name="Varga T."/>
            <person name="Krizsan K."/>
            <person name="Foldi C."/>
            <person name="Dima B."/>
            <person name="Sanchez-Garcia M."/>
            <person name="Sanchez-Ramirez S."/>
            <person name="Szollosi G.J."/>
            <person name="Szarkandi J.G."/>
            <person name="Papp V."/>
            <person name="Albert L."/>
            <person name="Andreopoulos W."/>
            <person name="Angelini C."/>
            <person name="Antonin V."/>
            <person name="Barry K.W."/>
            <person name="Bougher N.L."/>
            <person name="Buchanan P."/>
            <person name="Buyck B."/>
            <person name="Bense V."/>
            <person name="Catcheside P."/>
            <person name="Chovatia M."/>
            <person name="Cooper J."/>
            <person name="Damon W."/>
            <person name="Desjardin D."/>
            <person name="Finy P."/>
            <person name="Geml J."/>
            <person name="Haridas S."/>
            <person name="Hughes K."/>
            <person name="Justo A."/>
            <person name="Karasinski D."/>
            <person name="Kautmanova I."/>
            <person name="Kiss B."/>
            <person name="Kocsube S."/>
            <person name="Kotiranta H."/>
            <person name="LaButti K.M."/>
            <person name="Lechner B.E."/>
            <person name="Liimatainen K."/>
            <person name="Lipzen A."/>
            <person name="Lukacs Z."/>
            <person name="Mihaltcheva S."/>
            <person name="Morgado L.N."/>
            <person name="Niskanen T."/>
            <person name="Noordeloos M.E."/>
            <person name="Ohm R.A."/>
            <person name="Ortiz-Santana B."/>
            <person name="Ovrebo C."/>
            <person name="Racz N."/>
            <person name="Riley R."/>
            <person name="Savchenko A."/>
            <person name="Shiryaev A."/>
            <person name="Soop K."/>
            <person name="Spirin V."/>
            <person name="Szebenyi C."/>
            <person name="Tomsovsky M."/>
            <person name="Tulloss R.E."/>
            <person name="Uehling J."/>
            <person name="Grigoriev I.V."/>
            <person name="Vagvolgyi C."/>
            <person name="Papp T."/>
            <person name="Martin F.M."/>
            <person name="Miettinen O."/>
            <person name="Hibbett D.S."/>
            <person name="Nagy L.G."/>
        </authorList>
    </citation>
    <scope>NUCLEOTIDE SEQUENCE [LARGE SCALE GENOMIC DNA]</scope>
    <source>
        <strain evidence="2 3">CBS 166.37</strain>
    </source>
</reference>
<evidence type="ECO:0000256" key="1">
    <source>
        <dbReference type="SAM" id="Phobius"/>
    </source>
</evidence>
<dbReference type="AlphaFoldDB" id="A0A5C3LQD6"/>
<feature type="transmembrane region" description="Helical" evidence="1">
    <location>
        <begin position="359"/>
        <end position="380"/>
    </location>
</feature>
<evidence type="ECO:0000313" key="3">
    <source>
        <dbReference type="Proteomes" id="UP000308652"/>
    </source>
</evidence>
<keyword evidence="1" id="KW-0812">Transmembrane</keyword>
<feature type="transmembrane region" description="Helical" evidence="1">
    <location>
        <begin position="243"/>
        <end position="263"/>
    </location>
</feature>
<dbReference type="OrthoDB" id="2657661at2759"/>
<accession>A0A5C3LQD6</accession>
<sequence>MVLDAAAKLHNLAVSINASLAGCETVIEISGSRKKIGYYCVHHPTRTIFWLEEFKLNGKNVFERTCGVEALSQAKNAVEAQYWKHIELYPNDRCLSQEIVDEIRETILHSRAEMLTSSTSITPFTEDELKDMLPLLGMLQGIFGIYMTCKLQIARFLHTFVRSRFFNFYGQFGARLDNDQALYQDSDQCDAKLTRIFTGLSYALFRAPNVHLRTLQRVWVNNQITQVSWRPFIKQLNTEWAELILNSTVIMTANVAFLAIPGVTTANSPSTIAQIFSYASTVASIGAIVIGLLLVRQNRTKGIDDANEALSFMTALLNTNFGKEALAIMYSLPYALLIWGMVFFVAALGSLTFKGTDKSTRVSIGVVFFLVGSLVFWCVFNSWEQRTPRKEHDRNVNEMTEQSKLKTVVVHGPSKPMQTV</sequence>
<dbReference type="Proteomes" id="UP000308652">
    <property type="component" value="Unassembled WGS sequence"/>
</dbReference>
<gene>
    <name evidence="2" type="ORF">BDQ12DRAFT_655674</name>
</gene>
<dbReference type="EMBL" id="ML213622">
    <property type="protein sequence ID" value="TFK35304.1"/>
    <property type="molecule type" value="Genomic_DNA"/>
</dbReference>
<keyword evidence="3" id="KW-1185">Reference proteome</keyword>
<keyword evidence="1" id="KW-0472">Membrane</keyword>
<protein>
    <submittedName>
        <fullName evidence="2">Uncharacterized protein</fullName>
    </submittedName>
</protein>